<accession>X0SUM3</accession>
<sequence length="302" mass="31557">MPEPISMGAAALIGAGTQIIGSLIGGGARRRAERDAQRKQARLQRKLSSLEASRQAITNPYSGVSNLSSLAVDLSSNLTNPYANLSVATQAAEMQVEQADISLANTLDTLRSTGSGAGGATALAQAALQSKKGVSASIEQQEANNERLRAQGEQQMEQLKMQEGARIQGIQIAEGGRTQGLDAAGKQFMFSTKENREMAQLDRVSAQLAGAQGQAMQASAARQANTAGLIGGLASIGGNYLTGLASQNTTTGVDNNNLTFDQYQQGQQMASTAANYAMQTAMNPMGINLPPVGSDRRLKNNI</sequence>
<dbReference type="EMBL" id="BARS01007570">
    <property type="protein sequence ID" value="GAF67475.1"/>
    <property type="molecule type" value="Genomic_DNA"/>
</dbReference>
<keyword evidence="2" id="KW-0812">Transmembrane</keyword>
<keyword evidence="1" id="KW-0175">Coiled coil</keyword>
<name>X0SUM3_9ZZZZ</name>
<evidence type="ECO:0000256" key="2">
    <source>
        <dbReference type="SAM" id="Phobius"/>
    </source>
</evidence>
<evidence type="ECO:0000313" key="3">
    <source>
        <dbReference type="EMBL" id="GAF67475.1"/>
    </source>
</evidence>
<feature type="transmembrane region" description="Helical" evidence="2">
    <location>
        <begin position="6"/>
        <end position="28"/>
    </location>
</feature>
<gene>
    <name evidence="3" type="ORF">S01H1_14540</name>
</gene>
<evidence type="ECO:0000256" key="1">
    <source>
        <dbReference type="SAM" id="Coils"/>
    </source>
</evidence>
<organism evidence="3">
    <name type="scientific">marine sediment metagenome</name>
    <dbReference type="NCBI Taxonomy" id="412755"/>
    <lineage>
        <taxon>unclassified sequences</taxon>
        <taxon>metagenomes</taxon>
        <taxon>ecological metagenomes</taxon>
    </lineage>
</organism>
<reference evidence="3" key="1">
    <citation type="journal article" date="2014" name="Front. Microbiol.">
        <title>High frequency of phylogenetically diverse reductive dehalogenase-homologous genes in deep subseafloor sedimentary metagenomes.</title>
        <authorList>
            <person name="Kawai M."/>
            <person name="Futagami T."/>
            <person name="Toyoda A."/>
            <person name="Takaki Y."/>
            <person name="Nishi S."/>
            <person name="Hori S."/>
            <person name="Arai W."/>
            <person name="Tsubouchi T."/>
            <person name="Morono Y."/>
            <person name="Uchiyama I."/>
            <person name="Ito T."/>
            <person name="Fujiyama A."/>
            <person name="Inagaki F."/>
            <person name="Takami H."/>
        </authorList>
    </citation>
    <scope>NUCLEOTIDE SEQUENCE</scope>
    <source>
        <strain evidence="3">Expedition CK06-06</strain>
    </source>
</reference>
<feature type="coiled-coil region" evidence="1">
    <location>
        <begin position="131"/>
        <end position="158"/>
    </location>
</feature>
<comment type="caution">
    <text evidence="3">The sequence shown here is derived from an EMBL/GenBank/DDBJ whole genome shotgun (WGS) entry which is preliminary data.</text>
</comment>
<keyword evidence="2" id="KW-1133">Transmembrane helix</keyword>
<dbReference type="AlphaFoldDB" id="X0SUM3"/>
<feature type="non-terminal residue" evidence="3">
    <location>
        <position position="302"/>
    </location>
</feature>
<keyword evidence="2" id="KW-0472">Membrane</keyword>
<proteinExistence type="predicted"/>
<protein>
    <submittedName>
        <fullName evidence="3">Uncharacterized protein</fullName>
    </submittedName>
</protein>